<name>A0ABY9TTR8_9GAMM</name>
<sequence>MNLDLKQLRYFSAVVEHNSFRKAADSLFISQPALSLAIKELERRLGVALLERGAGKIIATEYGKVLLKGSVEIKGCVQQTLDELDHIRGIHSGQVNFGISPVVATSELGTILGKFVIKYPNINILTDHSLYHWSVQKLLQGELDFFISEVPPYGEDKNVICHHLFDMHYGFICGVEHSLANKTVELAEAMQYRLAYGKDWAAEVQGWAQSFAKNGLQQPESYLNVSTSEFYVNLLAHSQVIALTPLTRYIKERIENNELAQIHIKHTIWHTTAALVCRKNQRFSPAAELLCEEVKQQVPQLFKV</sequence>
<proteinExistence type="inferred from homology"/>
<accession>A0ABY9TTR8</accession>
<reference evidence="7" key="1">
    <citation type="submission" date="2023-09" db="EMBL/GenBank/DDBJ databases">
        <authorList>
            <person name="Li S."/>
            <person name="Li X."/>
            <person name="Zhang C."/>
            <person name="Zhao Z."/>
        </authorList>
    </citation>
    <scope>NUCLEOTIDE SEQUENCE [LARGE SCALE GENOMIC DNA]</scope>
    <source>
        <strain evidence="7">SQ149</strain>
    </source>
</reference>
<dbReference type="PRINTS" id="PR00039">
    <property type="entry name" value="HTHLYSR"/>
</dbReference>
<evidence type="ECO:0000259" key="5">
    <source>
        <dbReference type="PROSITE" id="PS50931"/>
    </source>
</evidence>
<keyword evidence="3" id="KW-0238">DNA-binding</keyword>
<keyword evidence="2" id="KW-0805">Transcription regulation</keyword>
<dbReference type="Gene3D" id="1.10.10.10">
    <property type="entry name" value="Winged helix-like DNA-binding domain superfamily/Winged helix DNA-binding domain"/>
    <property type="match status" value="1"/>
</dbReference>
<dbReference type="InterPro" id="IPR005119">
    <property type="entry name" value="LysR_subst-bd"/>
</dbReference>
<evidence type="ECO:0000256" key="4">
    <source>
        <dbReference type="ARBA" id="ARBA00023163"/>
    </source>
</evidence>
<dbReference type="PANTHER" id="PTHR30419">
    <property type="entry name" value="HTH-TYPE TRANSCRIPTIONAL REGULATOR YBHD"/>
    <property type="match status" value="1"/>
</dbReference>
<dbReference type="EMBL" id="CP134145">
    <property type="protein sequence ID" value="WNC72218.1"/>
    <property type="molecule type" value="Genomic_DNA"/>
</dbReference>
<keyword evidence="4" id="KW-0804">Transcription</keyword>
<evidence type="ECO:0000313" key="6">
    <source>
        <dbReference type="EMBL" id="WNC72218.1"/>
    </source>
</evidence>
<dbReference type="SUPFAM" id="SSF53850">
    <property type="entry name" value="Periplasmic binding protein-like II"/>
    <property type="match status" value="1"/>
</dbReference>
<dbReference type="SUPFAM" id="SSF46785">
    <property type="entry name" value="Winged helix' DNA-binding domain"/>
    <property type="match status" value="1"/>
</dbReference>
<evidence type="ECO:0000256" key="2">
    <source>
        <dbReference type="ARBA" id="ARBA00023015"/>
    </source>
</evidence>
<dbReference type="InterPro" id="IPR050950">
    <property type="entry name" value="HTH-type_LysR_regulators"/>
</dbReference>
<feature type="domain" description="HTH lysR-type" evidence="5">
    <location>
        <begin position="3"/>
        <end position="60"/>
    </location>
</feature>
<dbReference type="Pfam" id="PF03466">
    <property type="entry name" value="LysR_substrate"/>
    <property type="match status" value="1"/>
</dbReference>
<dbReference type="InterPro" id="IPR036388">
    <property type="entry name" value="WH-like_DNA-bd_sf"/>
</dbReference>
<evidence type="ECO:0000256" key="1">
    <source>
        <dbReference type="ARBA" id="ARBA00009437"/>
    </source>
</evidence>
<dbReference type="InterPro" id="IPR036390">
    <property type="entry name" value="WH_DNA-bd_sf"/>
</dbReference>
<comment type="similarity">
    <text evidence="1">Belongs to the LysR transcriptional regulatory family.</text>
</comment>
<protein>
    <submittedName>
        <fullName evidence="6">LysR family transcriptional regulator</fullName>
    </submittedName>
</protein>
<dbReference type="InterPro" id="IPR000847">
    <property type="entry name" value="LysR_HTH_N"/>
</dbReference>
<organism evidence="6 7">
    <name type="scientific">Thalassotalea psychrophila</name>
    <dbReference type="NCBI Taxonomy" id="3065647"/>
    <lineage>
        <taxon>Bacteria</taxon>
        <taxon>Pseudomonadati</taxon>
        <taxon>Pseudomonadota</taxon>
        <taxon>Gammaproteobacteria</taxon>
        <taxon>Alteromonadales</taxon>
        <taxon>Colwelliaceae</taxon>
        <taxon>Thalassotalea</taxon>
    </lineage>
</organism>
<gene>
    <name evidence="6" type="ORF">RGQ13_19160</name>
</gene>
<dbReference type="CDD" id="cd05466">
    <property type="entry name" value="PBP2_LTTR_substrate"/>
    <property type="match status" value="1"/>
</dbReference>
<evidence type="ECO:0000256" key="3">
    <source>
        <dbReference type="ARBA" id="ARBA00023125"/>
    </source>
</evidence>
<evidence type="ECO:0000313" key="7">
    <source>
        <dbReference type="Proteomes" id="UP001258994"/>
    </source>
</evidence>
<dbReference type="PANTHER" id="PTHR30419:SF8">
    <property type="entry name" value="NITROGEN ASSIMILATION TRANSCRIPTIONAL ACTIVATOR-RELATED"/>
    <property type="match status" value="1"/>
</dbReference>
<dbReference type="Pfam" id="PF00126">
    <property type="entry name" value="HTH_1"/>
    <property type="match status" value="1"/>
</dbReference>
<dbReference type="PROSITE" id="PS50931">
    <property type="entry name" value="HTH_LYSR"/>
    <property type="match status" value="1"/>
</dbReference>
<dbReference type="RefSeq" id="WP_348391337.1">
    <property type="nucleotide sequence ID" value="NZ_CP134145.1"/>
</dbReference>
<dbReference type="Gene3D" id="3.40.190.290">
    <property type="match status" value="1"/>
</dbReference>
<keyword evidence="7" id="KW-1185">Reference proteome</keyword>
<dbReference type="Proteomes" id="UP001258994">
    <property type="component" value="Chromosome"/>
</dbReference>